<evidence type="ECO:0000313" key="3">
    <source>
        <dbReference type="Proteomes" id="UP000683360"/>
    </source>
</evidence>
<dbReference type="InterPro" id="IPR027417">
    <property type="entry name" value="P-loop_NTPase"/>
</dbReference>
<sequence length="357" mass="42116">MTWISKYNIAVVTGCSGAGKSFLIHHVALELHRKNKYDIIPLSFVTAPSDIMKYNSKNRKQVFVIDDVCGRETINVQLVNTWKQLTEKLNDIFKSNCTDSNLLISCRLQECNDSQFKGLTQFTENVFDIVSAPLCLLPEERMFMIKKYLETDNIDHVINDLLHFDFFPLLCKMSKNVSKEKLTIEYGHYLMECFIKYANEGLIGELYIFKSIETNLTDDFVVLPEEMEERYFERLLDDLKQWDIYSTLHNNQLVHKSFRTKLIRYLQHNEKDLKKVFNQMDKDGIKLLTWEIHYFMYYAFDDDHARVDVTFPLIEAAIEGYADIVEFLIKMNCDVNKKTVFIEQHYIKHVKVVIKML</sequence>
<name>A0A8S3V1S8_MYTED</name>
<reference evidence="2" key="1">
    <citation type="submission" date="2021-03" db="EMBL/GenBank/DDBJ databases">
        <authorList>
            <person name="Bekaert M."/>
        </authorList>
    </citation>
    <scope>NUCLEOTIDE SEQUENCE</scope>
</reference>
<dbReference type="Pfam" id="PF20720">
    <property type="entry name" value="nSTAND3"/>
    <property type="match status" value="1"/>
</dbReference>
<feature type="domain" description="Novel STAND NTPase 3" evidence="1">
    <location>
        <begin position="4"/>
        <end position="148"/>
    </location>
</feature>
<organism evidence="2 3">
    <name type="scientific">Mytilus edulis</name>
    <name type="common">Blue mussel</name>
    <dbReference type="NCBI Taxonomy" id="6550"/>
    <lineage>
        <taxon>Eukaryota</taxon>
        <taxon>Metazoa</taxon>
        <taxon>Spiralia</taxon>
        <taxon>Lophotrochozoa</taxon>
        <taxon>Mollusca</taxon>
        <taxon>Bivalvia</taxon>
        <taxon>Autobranchia</taxon>
        <taxon>Pteriomorphia</taxon>
        <taxon>Mytilida</taxon>
        <taxon>Mytiloidea</taxon>
        <taxon>Mytilidae</taxon>
        <taxon>Mytilinae</taxon>
        <taxon>Mytilus</taxon>
    </lineage>
</organism>
<dbReference type="SUPFAM" id="SSF52540">
    <property type="entry name" value="P-loop containing nucleoside triphosphate hydrolases"/>
    <property type="match status" value="1"/>
</dbReference>
<gene>
    <name evidence="2" type="ORF">MEDL_60709</name>
</gene>
<dbReference type="Proteomes" id="UP000683360">
    <property type="component" value="Unassembled WGS sequence"/>
</dbReference>
<protein>
    <recommendedName>
        <fullName evidence="1">Novel STAND NTPase 3 domain-containing protein</fullName>
    </recommendedName>
</protein>
<dbReference type="AlphaFoldDB" id="A0A8S3V1S8"/>
<dbReference type="SUPFAM" id="SSF48403">
    <property type="entry name" value="Ankyrin repeat"/>
    <property type="match status" value="1"/>
</dbReference>
<accession>A0A8S3V1S8</accession>
<dbReference type="OrthoDB" id="6131081at2759"/>
<dbReference type="EMBL" id="CAJPWZ010002951">
    <property type="protein sequence ID" value="CAG2248829.1"/>
    <property type="molecule type" value="Genomic_DNA"/>
</dbReference>
<proteinExistence type="predicted"/>
<evidence type="ECO:0000313" key="2">
    <source>
        <dbReference type="EMBL" id="CAG2248829.1"/>
    </source>
</evidence>
<dbReference type="InterPro" id="IPR036770">
    <property type="entry name" value="Ankyrin_rpt-contain_sf"/>
</dbReference>
<dbReference type="InterPro" id="IPR049050">
    <property type="entry name" value="nSTAND3"/>
</dbReference>
<evidence type="ECO:0000259" key="1">
    <source>
        <dbReference type="Pfam" id="PF20720"/>
    </source>
</evidence>
<keyword evidence="3" id="KW-1185">Reference proteome</keyword>
<comment type="caution">
    <text evidence="2">The sequence shown here is derived from an EMBL/GenBank/DDBJ whole genome shotgun (WGS) entry which is preliminary data.</text>
</comment>